<dbReference type="Gene3D" id="2.120.10.30">
    <property type="entry name" value="TolB, C-terminal domain"/>
    <property type="match status" value="1"/>
</dbReference>
<evidence type="ECO:0008006" key="3">
    <source>
        <dbReference type="Google" id="ProtNLM"/>
    </source>
</evidence>
<evidence type="ECO:0000313" key="1">
    <source>
        <dbReference type="EMBL" id="GKX29538.1"/>
    </source>
</evidence>
<protein>
    <recommendedName>
        <fullName evidence="3">DUF5050 domain-containing protein</fullName>
    </recommendedName>
</protein>
<dbReference type="Proteomes" id="UP001144256">
    <property type="component" value="Unassembled WGS sequence"/>
</dbReference>
<organism evidence="1 2">
    <name type="scientific">Vallitalea longa</name>
    <dbReference type="NCBI Taxonomy" id="2936439"/>
    <lineage>
        <taxon>Bacteria</taxon>
        <taxon>Bacillati</taxon>
        <taxon>Bacillota</taxon>
        <taxon>Clostridia</taxon>
        <taxon>Lachnospirales</taxon>
        <taxon>Vallitaleaceae</taxon>
        <taxon>Vallitalea</taxon>
    </lineage>
</organism>
<keyword evidence="2" id="KW-1185">Reference proteome</keyword>
<dbReference type="EMBL" id="BRLB01000004">
    <property type="protein sequence ID" value="GKX29538.1"/>
    <property type="molecule type" value="Genomic_DNA"/>
</dbReference>
<reference evidence="1" key="1">
    <citation type="submission" date="2022-06" db="EMBL/GenBank/DDBJ databases">
        <title>Vallitalea longa sp. nov., an anaerobic bacterium isolated from marine sediment.</title>
        <authorList>
            <person name="Hirano S."/>
            <person name="Terahara T."/>
            <person name="Mori K."/>
            <person name="Hamada M."/>
            <person name="Matsumoto R."/>
            <person name="Kobayashi T."/>
        </authorList>
    </citation>
    <scope>NUCLEOTIDE SEQUENCE</scope>
    <source>
        <strain evidence="1">SH18-1</strain>
    </source>
</reference>
<proteinExistence type="predicted"/>
<evidence type="ECO:0000313" key="2">
    <source>
        <dbReference type="Proteomes" id="UP001144256"/>
    </source>
</evidence>
<sequence>MKKRFFALVPIIAVFLILTGFTKNTTKDERFSNKINVDGDKSIIIKDVKLMDYIIEDNYAYLMVNDTSGSGHIECLKYDMDTQETTVLYMSEKDIFTNVYSHFLKKRQDSYLIINLVDTIIVIDTDKNVVKEEIVFPEDKLYGDINYSGNRLCYYKNRNLYLADTDFSNEKLLKEDVGDTEDTVQPCFSHDDKKIAYFNDYEVEVIDINGNLQESLPRAARYVKWSKDDKSIIIGANAGGTKIDLENRNIYATHPFEKQYVGFHIFYFEDLSCEVIYSGNEDLLAYKMRISDDSDGCDAIGIFDGKNQYIMKEERNPSLIRWVSQVDEVAVLYDNGEYQELRIININSEEFKINSDVEDVKKLEENLYMNDNKTIMDNGQWIIAYCLGCTVALNLDTGEKNTISLHQVTDLQSSPLKEWNYTWDYDGIYLTKYDGKENYNIVKAHIFELFPIDDGLVFGCHNSIYLYDYKTMETNKILFGFDYINDVYRWKNDVYMNISIDEENMLMVYHENTEKVEELYRSTDIINCHGLINGYLYFNNKKMDCSTKKIIDSDVPLDTFSTLISCNDKVYIENSCIVIGYSDDGLRTIQNFNKLEDNNVLSWYYGEKFLYAIDWRNKTLFKVDPDKYIAVDNLTIVDYEETQPSRVHVYSIDDKIIIDEEGYDYYDEIQIIDGEVTVNSYNDNIEIGEDTLYLDKQNRFETKKHYNEIALIIKETFKDYYENDDYIAYVSNDNKLKVINRNTMNVISVFEGDIGEVQLQDHYVYFNGLGTGISQYDILTGATKQIVKGCIYKYIVNDDRLYYINNYFDRSLYVSDIDKANEKSTKISDYANNLLVVDNKVYYIDYNKYSILYRVDQDKGIFMGILDNKDIDRIFPFSNDEIAYMFNTSFDIIKTDVKQKFDKILFENNDICIFRKYFGTVNVEEYNDHLNDYYCDNVIGYYDKTNKKILKIEDAMYIDKSLTFNDDLYFISTRYNNDYDTSKLMVEKQDTKTLVKKHEMDSEYASIFISDGEFLAYRNVSDNKNILYNIKTQKSQQLHLEVDDIMKIDGEYIYFSYYDYGYKCKINDLRSFEKVE</sequence>
<dbReference type="AlphaFoldDB" id="A0A9W6DFK4"/>
<comment type="caution">
    <text evidence="1">The sequence shown here is derived from an EMBL/GenBank/DDBJ whole genome shotgun (WGS) entry which is preliminary data.</text>
</comment>
<name>A0A9W6DFK4_9FIRM</name>
<dbReference type="RefSeq" id="WP_281815072.1">
    <property type="nucleotide sequence ID" value="NZ_BRLB01000004.1"/>
</dbReference>
<accession>A0A9W6DFK4</accession>
<gene>
    <name evidence="1" type="ORF">SH1V18_20180</name>
</gene>
<dbReference type="InterPro" id="IPR011042">
    <property type="entry name" value="6-blade_b-propeller_TolB-like"/>
</dbReference>
<dbReference type="SUPFAM" id="SSF82171">
    <property type="entry name" value="DPP6 N-terminal domain-like"/>
    <property type="match status" value="2"/>
</dbReference>